<reference evidence="1 2" key="1">
    <citation type="journal article" date="2017" name="Int. J. Syst. Evol. Microbiol.">
        <title>Arachidicoccus ginsenosidivorans sp. nov., with ginsenoside-converting activity isolated from ginseng cultivating soil.</title>
        <authorList>
            <person name="Siddiqi M.Z."/>
            <person name="Aslam Z."/>
            <person name="Im W.T."/>
        </authorList>
    </citation>
    <scope>NUCLEOTIDE SEQUENCE [LARGE SCALE GENOMIC DNA]</scope>
    <source>
        <strain evidence="1 2">Gsoil 809</strain>
    </source>
</reference>
<evidence type="ECO:0000313" key="1">
    <source>
        <dbReference type="EMBL" id="QEC71125.1"/>
    </source>
</evidence>
<organism evidence="1 2">
    <name type="scientific">Arachidicoccus ginsenosidivorans</name>
    <dbReference type="NCBI Taxonomy" id="496057"/>
    <lineage>
        <taxon>Bacteria</taxon>
        <taxon>Pseudomonadati</taxon>
        <taxon>Bacteroidota</taxon>
        <taxon>Chitinophagia</taxon>
        <taxon>Chitinophagales</taxon>
        <taxon>Chitinophagaceae</taxon>
        <taxon>Arachidicoccus</taxon>
    </lineage>
</organism>
<evidence type="ECO:0008006" key="3">
    <source>
        <dbReference type="Google" id="ProtNLM"/>
    </source>
</evidence>
<evidence type="ECO:0000313" key="2">
    <source>
        <dbReference type="Proteomes" id="UP000321291"/>
    </source>
</evidence>
<dbReference type="KEGG" id="agi:FSB73_04965"/>
<protein>
    <recommendedName>
        <fullName evidence="3">Transposase</fullName>
    </recommendedName>
</protein>
<dbReference type="Proteomes" id="UP000321291">
    <property type="component" value="Chromosome"/>
</dbReference>
<sequence length="71" mass="8358">MTIIEKYMEDLMEEAREEGFKEGFKEGFEEGFKEGMEKRSLEIAKYLIKTGKPLNEVARLTQLDIKQLKKL</sequence>
<keyword evidence="2" id="KW-1185">Reference proteome</keyword>
<name>A0A5B8VJD5_9BACT</name>
<dbReference type="RefSeq" id="WP_146780381.1">
    <property type="nucleotide sequence ID" value="NZ_CP042434.1"/>
</dbReference>
<dbReference type="AlphaFoldDB" id="A0A5B8VJD5"/>
<gene>
    <name evidence="1" type="ORF">FSB73_04965</name>
</gene>
<dbReference type="EMBL" id="CP042434">
    <property type="protein sequence ID" value="QEC71125.1"/>
    <property type="molecule type" value="Genomic_DNA"/>
</dbReference>
<accession>A0A5B8VJD5</accession>
<proteinExistence type="predicted"/>